<dbReference type="Pfam" id="PF01966">
    <property type="entry name" value="HD"/>
    <property type="match status" value="1"/>
</dbReference>
<protein>
    <recommendedName>
        <fullName evidence="1">HD domain-containing protein</fullName>
    </recommendedName>
</protein>
<dbReference type="Proteomes" id="UP000318878">
    <property type="component" value="Unassembled WGS sequence"/>
</dbReference>
<organism evidence="2 3">
    <name type="scientific">Blastopirellula retiformator</name>
    <dbReference type="NCBI Taxonomy" id="2527970"/>
    <lineage>
        <taxon>Bacteria</taxon>
        <taxon>Pseudomonadati</taxon>
        <taxon>Planctomycetota</taxon>
        <taxon>Planctomycetia</taxon>
        <taxon>Pirellulales</taxon>
        <taxon>Pirellulaceae</taxon>
        <taxon>Blastopirellula</taxon>
    </lineage>
</organism>
<evidence type="ECO:0000313" key="2">
    <source>
        <dbReference type="EMBL" id="TWT32144.1"/>
    </source>
</evidence>
<dbReference type="RefSeq" id="WP_146434886.1">
    <property type="nucleotide sequence ID" value="NZ_SJPF01000004.1"/>
</dbReference>
<dbReference type="Gene3D" id="1.10.3210.10">
    <property type="entry name" value="Hypothetical protein af1432"/>
    <property type="match status" value="1"/>
</dbReference>
<dbReference type="OrthoDB" id="823268at2"/>
<reference evidence="2 3" key="1">
    <citation type="submission" date="2019-02" db="EMBL/GenBank/DDBJ databases">
        <title>Deep-cultivation of Planctomycetes and their phenomic and genomic characterization uncovers novel biology.</title>
        <authorList>
            <person name="Wiegand S."/>
            <person name="Jogler M."/>
            <person name="Boedeker C."/>
            <person name="Pinto D."/>
            <person name="Vollmers J."/>
            <person name="Rivas-Marin E."/>
            <person name="Kohn T."/>
            <person name="Peeters S.H."/>
            <person name="Heuer A."/>
            <person name="Rast P."/>
            <person name="Oberbeckmann S."/>
            <person name="Bunk B."/>
            <person name="Jeske O."/>
            <person name="Meyerdierks A."/>
            <person name="Storesund J.E."/>
            <person name="Kallscheuer N."/>
            <person name="Luecker S."/>
            <person name="Lage O.M."/>
            <person name="Pohl T."/>
            <person name="Merkel B.J."/>
            <person name="Hornburger P."/>
            <person name="Mueller R.-W."/>
            <person name="Bruemmer F."/>
            <person name="Labrenz M."/>
            <person name="Spormann A.M."/>
            <person name="Op Den Camp H."/>
            <person name="Overmann J."/>
            <person name="Amann R."/>
            <person name="Jetten M.S.M."/>
            <person name="Mascher T."/>
            <person name="Medema M.H."/>
            <person name="Devos D.P."/>
            <person name="Kaster A.-K."/>
            <person name="Ovreas L."/>
            <person name="Rohde M."/>
            <person name="Galperin M.Y."/>
            <person name="Jogler C."/>
        </authorList>
    </citation>
    <scope>NUCLEOTIDE SEQUENCE [LARGE SCALE GENOMIC DNA]</scope>
    <source>
        <strain evidence="2 3">Enr8</strain>
    </source>
</reference>
<keyword evidence="3" id="KW-1185">Reference proteome</keyword>
<evidence type="ECO:0000259" key="1">
    <source>
        <dbReference type="Pfam" id="PF01966"/>
    </source>
</evidence>
<proteinExistence type="predicted"/>
<feature type="domain" description="HD" evidence="1">
    <location>
        <begin position="27"/>
        <end position="89"/>
    </location>
</feature>
<dbReference type="CDD" id="cd00077">
    <property type="entry name" value="HDc"/>
    <property type="match status" value="1"/>
</dbReference>
<gene>
    <name evidence="2" type="ORF">Enr8_40700</name>
</gene>
<dbReference type="InterPro" id="IPR052567">
    <property type="entry name" value="OP_Dioxygenase"/>
</dbReference>
<accession>A0A5C5V0H1</accession>
<comment type="caution">
    <text evidence="2">The sequence shown here is derived from an EMBL/GenBank/DDBJ whole genome shotgun (WGS) entry which is preliminary data.</text>
</comment>
<sequence>MQVLEFIARKFSELGDQTYGEQVTQRQHALQSAYFAEQAGAGDAMIAACFLHDFGHLITGKEESIAEQGIDAQHEELGARFLARHFPPEIVEPGRLHVAAKRYLCATDAAYYEDLSPASLQSLQLQGGAMSTAEIADFESGPFFQAAIELRRFDDLGKEPDLETPPVEYYLAKLPPFLREKA</sequence>
<name>A0A5C5V0H1_9BACT</name>
<dbReference type="SUPFAM" id="SSF109604">
    <property type="entry name" value="HD-domain/PDEase-like"/>
    <property type="match status" value="1"/>
</dbReference>
<dbReference type="EMBL" id="SJPF01000004">
    <property type="protein sequence ID" value="TWT32144.1"/>
    <property type="molecule type" value="Genomic_DNA"/>
</dbReference>
<dbReference type="PANTHER" id="PTHR40202:SF1">
    <property type="entry name" value="HD DOMAIN-CONTAINING PROTEIN"/>
    <property type="match status" value="1"/>
</dbReference>
<dbReference type="AlphaFoldDB" id="A0A5C5V0H1"/>
<dbReference type="InterPro" id="IPR003607">
    <property type="entry name" value="HD/PDEase_dom"/>
</dbReference>
<dbReference type="PANTHER" id="PTHR40202">
    <property type="match status" value="1"/>
</dbReference>
<evidence type="ECO:0000313" key="3">
    <source>
        <dbReference type="Proteomes" id="UP000318878"/>
    </source>
</evidence>
<dbReference type="InterPro" id="IPR006674">
    <property type="entry name" value="HD_domain"/>
</dbReference>